<dbReference type="SUPFAM" id="SSF55920">
    <property type="entry name" value="Creatinase/aminopeptidase"/>
    <property type="match status" value="1"/>
</dbReference>
<dbReference type="CDD" id="cd01066">
    <property type="entry name" value="APP_MetAP"/>
    <property type="match status" value="1"/>
</dbReference>
<feature type="signal peptide" evidence="1">
    <location>
        <begin position="1"/>
        <end position="24"/>
    </location>
</feature>
<dbReference type="Pfam" id="PF00557">
    <property type="entry name" value="Peptidase_M24"/>
    <property type="match status" value="1"/>
</dbReference>
<evidence type="ECO:0000259" key="2">
    <source>
        <dbReference type="Pfam" id="PF00557"/>
    </source>
</evidence>
<feature type="domain" description="Peptidase M24" evidence="2">
    <location>
        <begin position="217"/>
        <end position="411"/>
    </location>
</feature>
<keyword evidence="1" id="KW-0732">Signal</keyword>
<dbReference type="Gene3D" id="3.90.230.10">
    <property type="entry name" value="Creatinase/methionine aminopeptidase superfamily"/>
    <property type="match status" value="1"/>
</dbReference>
<dbReference type="InterPro" id="IPR050659">
    <property type="entry name" value="Peptidase_M24B"/>
</dbReference>
<proteinExistence type="predicted"/>
<comment type="caution">
    <text evidence="3">The sequence shown here is derived from an EMBL/GenBank/DDBJ whole genome shotgun (WGS) entry which is preliminary data.</text>
</comment>
<evidence type="ECO:0000313" key="3">
    <source>
        <dbReference type="EMBL" id="MEX6632286.1"/>
    </source>
</evidence>
<name>A0ABV3Z0G9_9PROT</name>
<dbReference type="InterPro" id="IPR000994">
    <property type="entry name" value="Pept_M24"/>
</dbReference>
<protein>
    <submittedName>
        <fullName evidence="3">M24 family metallopeptidase</fullName>
    </submittedName>
</protein>
<dbReference type="EMBL" id="JBEHZE010000001">
    <property type="protein sequence ID" value="MEX6632286.1"/>
    <property type="molecule type" value="Genomic_DNA"/>
</dbReference>
<keyword evidence="4" id="KW-1185">Reference proteome</keyword>
<sequence>MSARFKNSVLACLFMSVAVSPVIAAEPLQSEESMSPALPEILSLREQAKIHDEALIERFETVLPKLMRDNGIDMWVIIAREYNEDPVITTMLDAKNMRARRRTILVLFDPGKGKPIERLVVSKHGMNGMFEAAWDMDKYPNQWDQLTEIIAERDPNKIAINTSELTAFADGLTHSQYIGFMSSLPSGMDSRVVSAYPLAVGWLETRTPSEMERYQEMVRVAHAIIGEGFSGKVVKPGITTNEDLVWWYRQRVNDLGLGSWFHPSVEVTRKGVEGVMRGKPAVIEKGDMLRVDFGIVYNGYSTDTQHVAYVLRDGETDAPEGLKAGLAENNAVQDALTSSYKDGRTGNEILRLAREKAIAQGLRPTIYTHPIGYHGHGAGSSIGLSENQTMVPRGEYPVYANTAWSIELKATKKVPEWNNQDVDFKSEEDAFFDGKKVRYVDGRQTKFHLIKAE</sequence>
<evidence type="ECO:0000256" key="1">
    <source>
        <dbReference type="SAM" id="SignalP"/>
    </source>
</evidence>
<dbReference type="PANTHER" id="PTHR46112">
    <property type="entry name" value="AMINOPEPTIDASE"/>
    <property type="match status" value="1"/>
</dbReference>
<dbReference type="Proteomes" id="UP001560685">
    <property type="component" value="Unassembled WGS sequence"/>
</dbReference>
<dbReference type="InterPro" id="IPR036005">
    <property type="entry name" value="Creatinase/aminopeptidase-like"/>
</dbReference>
<dbReference type="RefSeq" id="WP_369312212.1">
    <property type="nucleotide sequence ID" value="NZ_JBEHZE010000001.1"/>
</dbReference>
<evidence type="ECO:0000313" key="4">
    <source>
        <dbReference type="Proteomes" id="UP001560685"/>
    </source>
</evidence>
<dbReference type="PANTHER" id="PTHR46112:SF8">
    <property type="entry name" value="CYTOPLASMIC PEPTIDASE PEPQ-RELATED"/>
    <property type="match status" value="1"/>
</dbReference>
<reference evidence="3 4" key="1">
    <citation type="submission" date="2024-05" db="EMBL/GenBank/DDBJ databases">
        <title>Three bacterial strains, DH-69, EH-24, and ECK-19 isolated from coastal sediments.</title>
        <authorList>
            <person name="Ye Y.-Q."/>
            <person name="Du Z.-J."/>
        </authorList>
    </citation>
    <scope>NUCLEOTIDE SEQUENCE [LARGE SCALE GENOMIC DNA]</scope>
    <source>
        <strain evidence="3 4">ECK-19</strain>
    </source>
</reference>
<feature type="chain" id="PRO_5047537460" evidence="1">
    <location>
        <begin position="25"/>
        <end position="453"/>
    </location>
</feature>
<accession>A0ABV3Z0G9</accession>
<gene>
    <name evidence="3" type="ORF">ABFZ84_01875</name>
</gene>
<organism evidence="3 4">
    <name type="scientific">Hyphococcus lacteus</name>
    <dbReference type="NCBI Taxonomy" id="3143536"/>
    <lineage>
        <taxon>Bacteria</taxon>
        <taxon>Pseudomonadati</taxon>
        <taxon>Pseudomonadota</taxon>
        <taxon>Alphaproteobacteria</taxon>
        <taxon>Parvularculales</taxon>
        <taxon>Parvularculaceae</taxon>
        <taxon>Hyphococcus</taxon>
    </lineage>
</organism>